<organism evidence="7 8">
    <name type="scientific">Ceratocystis fimbriata CBS 114723</name>
    <dbReference type="NCBI Taxonomy" id="1035309"/>
    <lineage>
        <taxon>Eukaryota</taxon>
        <taxon>Fungi</taxon>
        <taxon>Dikarya</taxon>
        <taxon>Ascomycota</taxon>
        <taxon>Pezizomycotina</taxon>
        <taxon>Sordariomycetes</taxon>
        <taxon>Hypocreomycetidae</taxon>
        <taxon>Microascales</taxon>
        <taxon>Ceratocystidaceae</taxon>
        <taxon>Ceratocystis</taxon>
    </lineage>
</organism>
<feature type="compositionally biased region" description="Low complexity" evidence="5">
    <location>
        <begin position="353"/>
        <end position="364"/>
    </location>
</feature>
<keyword evidence="3" id="KW-0804">Transcription</keyword>
<name>A0A2C5XBF7_9PEZI</name>
<dbReference type="GO" id="GO:0000978">
    <property type="term" value="F:RNA polymerase II cis-regulatory region sequence-specific DNA binding"/>
    <property type="evidence" value="ECO:0007669"/>
    <property type="project" value="TreeGrafter"/>
</dbReference>
<dbReference type="GO" id="GO:0001228">
    <property type="term" value="F:DNA-binding transcription activator activity, RNA polymerase II-specific"/>
    <property type="evidence" value="ECO:0007669"/>
    <property type="project" value="TreeGrafter"/>
</dbReference>
<dbReference type="PANTHER" id="PTHR10270">
    <property type="entry name" value="SOX TRANSCRIPTION FACTOR"/>
    <property type="match status" value="1"/>
</dbReference>
<feature type="compositionally biased region" description="Polar residues" evidence="5">
    <location>
        <begin position="618"/>
        <end position="628"/>
    </location>
</feature>
<feature type="DNA-binding region" description="HMG box" evidence="4">
    <location>
        <begin position="134"/>
        <end position="202"/>
    </location>
</feature>
<evidence type="ECO:0000259" key="6">
    <source>
        <dbReference type="PROSITE" id="PS50118"/>
    </source>
</evidence>
<dbReference type="AlphaFoldDB" id="A0A2C5XBF7"/>
<dbReference type="GO" id="GO:0030154">
    <property type="term" value="P:cell differentiation"/>
    <property type="evidence" value="ECO:0007669"/>
    <property type="project" value="TreeGrafter"/>
</dbReference>
<dbReference type="PANTHER" id="PTHR10270:SF161">
    <property type="entry name" value="SEX-DETERMINING REGION Y PROTEIN"/>
    <property type="match status" value="1"/>
</dbReference>
<dbReference type="CDD" id="cd01389">
    <property type="entry name" value="HMG-box_ROX1-like"/>
    <property type="match status" value="1"/>
</dbReference>
<feature type="region of interest" description="Disordered" evidence="5">
    <location>
        <begin position="587"/>
        <end position="629"/>
    </location>
</feature>
<dbReference type="EMBL" id="APWK03000027">
    <property type="protein sequence ID" value="PHH54440.1"/>
    <property type="molecule type" value="Genomic_DNA"/>
</dbReference>
<protein>
    <submittedName>
        <fullName evidence="7">Mating-type protein a-1</fullName>
    </submittedName>
</protein>
<accession>A0A2C5XBF7</accession>
<dbReference type="Pfam" id="PF00505">
    <property type="entry name" value="HMG_box"/>
    <property type="match status" value="1"/>
</dbReference>
<evidence type="ECO:0000256" key="5">
    <source>
        <dbReference type="SAM" id="MobiDB-lite"/>
    </source>
</evidence>
<dbReference type="SUPFAM" id="SSF47095">
    <property type="entry name" value="HMG-box"/>
    <property type="match status" value="1"/>
</dbReference>
<evidence type="ECO:0000256" key="4">
    <source>
        <dbReference type="PROSITE-ProRule" id="PRU00267"/>
    </source>
</evidence>
<feature type="compositionally biased region" description="Basic and acidic residues" evidence="5">
    <location>
        <begin position="596"/>
        <end position="617"/>
    </location>
</feature>
<comment type="caution">
    <text evidence="7">The sequence shown here is derived from an EMBL/GenBank/DDBJ whole genome shotgun (WGS) entry which is preliminary data.</text>
</comment>
<sequence>MDRSPKQEARTPEYQRSGVPFLPIASAPAPPGHSGPPRSSTHQPSPHHRSSYSPLQDSRAPLPSSRRRSFSTLNNPNSNSVMAAATTSNGNMVSRSYANMVNLSLNLQGSATSGQVPHSMTKDFPCICTPTPKVPRPRNAFILYRQRHQADIASQNPGLSNPELSKIIGGLWKDEAEEVREQWKNLAEEEKLRHQRQYPDYRYQPRRGRTSGNRSAVEDPSGRCIKCGGRLSTIPHTPQTPFPSMGPHPSSHALTPQQREQHDEPRNIPNGPRHGHSHSNSSRSGGYYDVDEDGDMIMSPDNMSNTKRRRNNNGSYTAVSGSQSAHPASAPYSYQSESSSMMRYPPPSNFVASSGQPPSHHSQSTMRGPLPLPESSASSRQMPPIVGQPPKRRPLPSFPEPVMHSHPASTPSGPRFDASLKLPPLKTQIPADIGFVTSAISDRSLDGPRIPDAAIPNHPEQNPEATIMAIPDNQKFEMINRVSSSLRSPPPGSKQFETRGRFIAIEGNAPQSVLNDASAAIEKWFADKSDLDLKIWSDSRPSDGSVAMADADAEKAAISSSQEEFKTYLATIAKWHGYSQEVIQHITTKPKAKTRSPMEYKPNEIKQRGSSEPREDPTTNGPDSSADTQAKIPVALVSGGYRVTLSTRAALKIPINDAYAPLDHYQWMATMWRGIVGPDLTINVCAVKEKDFNPKCAFEQTGPNMMVVRIMEGQSLDDTLARRVGFEVAEWVRSVNLA</sequence>
<evidence type="ECO:0000256" key="2">
    <source>
        <dbReference type="ARBA" id="ARBA00023125"/>
    </source>
</evidence>
<dbReference type="Gene3D" id="1.10.30.10">
    <property type="entry name" value="High mobility group box domain"/>
    <property type="match status" value="1"/>
</dbReference>
<keyword evidence="8" id="KW-1185">Reference proteome</keyword>
<keyword evidence="1" id="KW-0805">Transcription regulation</keyword>
<dbReference type="STRING" id="1035309.A0A2C5XBF7"/>
<reference evidence="7 8" key="1">
    <citation type="journal article" date="2013" name="Fungal Biol.">
        <title>Analysis of microsatellite markers in the genome of the plant pathogen Ceratocystis fimbriata.</title>
        <authorList>
            <person name="Simpson M.C."/>
            <person name="Wilken P.M."/>
            <person name="Coetzee M.P."/>
            <person name="Wingfield M.J."/>
            <person name="Wingfield B.D."/>
        </authorList>
    </citation>
    <scope>NUCLEOTIDE SEQUENCE [LARGE SCALE GENOMIC DNA]</scope>
    <source>
        <strain evidence="7 8">CBS 114723</strain>
    </source>
</reference>
<evidence type="ECO:0000313" key="8">
    <source>
        <dbReference type="Proteomes" id="UP000222788"/>
    </source>
</evidence>
<gene>
    <name evidence="7" type="primary">mta-1_0</name>
    <name evidence="7" type="ORF">CFIMG_007934RA00001</name>
</gene>
<dbReference type="SMART" id="SM00398">
    <property type="entry name" value="HMG"/>
    <property type="match status" value="1"/>
</dbReference>
<dbReference type="InterPro" id="IPR036910">
    <property type="entry name" value="HMG_box_dom_sf"/>
</dbReference>
<evidence type="ECO:0000313" key="7">
    <source>
        <dbReference type="EMBL" id="PHH54440.1"/>
    </source>
</evidence>
<dbReference type="GO" id="GO:0000122">
    <property type="term" value="P:negative regulation of transcription by RNA polymerase II"/>
    <property type="evidence" value="ECO:0007669"/>
    <property type="project" value="TreeGrafter"/>
</dbReference>
<dbReference type="InterPro" id="IPR050140">
    <property type="entry name" value="SRY-related_HMG-box_TF-like"/>
</dbReference>
<feature type="compositionally biased region" description="Low complexity" evidence="5">
    <location>
        <begin position="327"/>
        <end position="340"/>
    </location>
</feature>
<dbReference type="PROSITE" id="PS50118">
    <property type="entry name" value="HMG_BOX_2"/>
    <property type="match status" value="1"/>
</dbReference>
<keyword evidence="2 4" id="KW-0238">DNA-binding</keyword>
<dbReference type="GO" id="GO:0005634">
    <property type="term" value="C:nucleus"/>
    <property type="evidence" value="ECO:0007669"/>
    <property type="project" value="UniProtKB-UniRule"/>
</dbReference>
<dbReference type="OrthoDB" id="6247875at2759"/>
<evidence type="ECO:0000256" key="1">
    <source>
        <dbReference type="ARBA" id="ARBA00023015"/>
    </source>
</evidence>
<feature type="domain" description="HMG box" evidence="6">
    <location>
        <begin position="134"/>
        <end position="202"/>
    </location>
</feature>
<reference evidence="7 8" key="2">
    <citation type="journal article" date="2013" name="IMA Fungus">
        <title>IMA Genome-F 1: Ceratocystis fimbriata: Draft nuclear genome sequence for the plant pathogen, Ceratocystis fimbriata.</title>
        <authorList>
            <person name="Wilken P.M."/>
            <person name="Steenkamp E.T."/>
            <person name="Wingfield M.J."/>
            <person name="de Beer Z.W."/>
            <person name="Wingfield B.D."/>
        </authorList>
    </citation>
    <scope>NUCLEOTIDE SEQUENCE [LARGE SCALE GENOMIC DNA]</scope>
    <source>
        <strain evidence="7 8">CBS 114723</strain>
    </source>
</reference>
<proteinExistence type="predicted"/>
<dbReference type="Proteomes" id="UP000222788">
    <property type="component" value="Unassembled WGS sequence"/>
</dbReference>
<feature type="compositionally biased region" description="Basic and acidic residues" evidence="5">
    <location>
        <begin position="1"/>
        <end position="13"/>
    </location>
</feature>
<feature type="region of interest" description="Disordered" evidence="5">
    <location>
        <begin position="1"/>
        <end position="83"/>
    </location>
</feature>
<evidence type="ECO:0000256" key="3">
    <source>
        <dbReference type="ARBA" id="ARBA00023163"/>
    </source>
</evidence>
<feature type="compositionally biased region" description="Polar residues" evidence="5">
    <location>
        <begin position="312"/>
        <end position="326"/>
    </location>
</feature>
<keyword evidence="4" id="KW-0539">Nucleus</keyword>
<dbReference type="InterPro" id="IPR009071">
    <property type="entry name" value="HMG_box_dom"/>
</dbReference>
<dbReference type="FunFam" id="1.10.30.10:FF:000041">
    <property type="entry name" value="HMG box family protein"/>
    <property type="match status" value="1"/>
</dbReference>
<feature type="compositionally biased region" description="Polar residues" evidence="5">
    <location>
        <begin position="72"/>
        <end position="83"/>
    </location>
</feature>
<feature type="region of interest" description="Disordered" evidence="5">
    <location>
        <begin position="197"/>
        <end position="415"/>
    </location>
</feature>